<name>A0A549TE90_9HYPH</name>
<organism evidence="1 2">
    <name type="scientific">Rhizobium straminoryzae</name>
    <dbReference type="NCBI Taxonomy" id="1387186"/>
    <lineage>
        <taxon>Bacteria</taxon>
        <taxon>Pseudomonadati</taxon>
        <taxon>Pseudomonadota</taxon>
        <taxon>Alphaproteobacteria</taxon>
        <taxon>Hyphomicrobiales</taxon>
        <taxon>Rhizobiaceae</taxon>
        <taxon>Rhizobium/Agrobacterium group</taxon>
        <taxon>Rhizobium</taxon>
    </lineage>
</organism>
<evidence type="ECO:0000313" key="1">
    <source>
        <dbReference type="EMBL" id="TRL40506.1"/>
    </source>
</evidence>
<protein>
    <recommendedName>
        <fullName evidence="3">Enolpyruvate transferase domain-containing protein</fullName>
    </recommendedName>
</protein>
<gene>
    <name evidence="1" type="ORF">FNA46_06320</name>
</gene>
<dbReference type="Proteomes" id="UP000316801">
    <property type="component" value="Unassembled WGS sequence"/>
</dbReference>
<evidence type="ECO:0008006" key="3">
    <source>
        <dbReference type="Google" id="ProtNLM"/>
    </source>
</evidence>
<dbReference type="Gene3D" id="3.65.10.10">
    <property type="entry name" value="Enolpyruvate transferase domain"/>
    <property type="match status" value="1"/>
</dbReference>
<keyword evidence="2" id="KW-1185">Reference proteome</keyword>
<dbReference type="InterPro" id="IPR013792">
    <property type="entry name" value="RNA3'P_cycl/enolpyr_Trfase_a/b"/>
</dbReference>
<dbReference type="EMBL" id="VJMG01000013">
    <property type="protein sequence ID" value="TRL40506.1"/>
    <property type="molecule type" value="Genomic_DNA"/>
</dbReference>
<dbReference type="AlphaFoldDB" id="A0A549TE90"/>
<reference evidence="1 2" key="1">
    <citation type="submission" date="2019-07" db="EMBL/GenBank/DDBJ databases">
        <title>Ln-dependent methylotrophs.</title>
        <authorList>
            <person name="Tani A."/>
        </authorList>
    </citation>
    <scope>NUCLEOTIDE SEQUENCE [LARGE SCALE GENOMIC DNA]</scope>
    <source>
        <strain evidence="1 2">SM12</strain>
    </source>
</reference>
<dbReference type="GO" id="GO:0016765">
    <property type="term" value="F:transferase activity, transferring alkyl or aryl (other than methyl) groups"/>
    <property type="evidence" value="ECO:0007669"/>
    <property type="project" value="InterPro"/>
</dbReference>
<proteinExistence type="predicted"/>
<sequence>MERSMPAAAPSALLSLPDDRLERLFLLCVAGLAAGESRIEGLPEEPLFAEAAGLLSGFGIAFRRSGSALLVNGVGNGALLAPPAVCETGTGPELAALLLGLAGLYDFPLALRVAPQAMAPLLEPLSRMGLQVEASEADLLRVRGPRLAVPLRLDLPDDGRGLDQEQDQGLGLGLGSVPWLKPALLLAALAASGDTVLFHPGAGKEDGFLAVLQRFGVPVTEMRGATGVETRITGRVPLRAQSIGLGHPVAMPRTMAGA</sequence>
<dbReference type="SUPFAM" id="SSF55205">
    <property type="entry name" value="EPT/RTPC-like"/>
    <property type="match status" value="1"/>
</dbReference>
<dbReference type="InterPro" id="IPR036968">
    <property type="entry name" value="Enolpyruvate_Tfrase_sf"/>
</dbReference>
<accession>A0A549TE90</accession>
<comment type="caution">
    <text evidence="1">The sequence shown here is derived from an EMBL/GenBank/DDBJ whole genome shotgun (WGS) entry which is preliminary data.</text>
</comment>
<dbReference type="RefSeq" id="WP_143124272.1">
    <property type="nucleotide sequence ID" value="NZ_VJMG01000013.1"/>
</dbReference>
<evidence type="ECO:0000313" key="2">
    <source>
        <dbReference type="Proteomes" id="UP000316801"/>
    </source>
</evidence>